<name>A0A7V1BQ61_9GAMM</name>
<dbReference type="Gene3D" id="2.130.10.10">
    <property type="entry name" value="YVTN repeat-like/Quinoprotein amine dehydrogenase"/>
    <property type="match status" value="1"/>
</dbReference>
<gene>
    <name evidence="4" type="ORF">ENH64_13110</name>
</gene>
<dbReference type="Pfam" id="PF22494">
    <property type="entry name" value="choice_anch_I"/>
    <property type="match status" value="2"/>
</dbReference>
<dbReference type="PANTHER" id="PTHR46928:SF1">
    <property type="entry name" value="MESENCHYME-SPECIFIC CELL SURFACE GLYCOPROTEIN"/>
    <property type="match status" value="1"/>
</dbReference>
<dbReference type="Proteomes" id="UP000885703">
    <property type="component" value="Unassembled WGS sequence"/>
</dbReference>
<dbReference type="InterPro" id="IPR011048">
    <property type="entry name" value="Haem_d1_sf"/>
</dbReference>
<proteinExistence type="predicted"/>
<comment type="caution">
    <text evidence="4">The sequence shown here is derived from an EMBL/GenBank/DDBJ whole genome shotgun (WGS) entry which is preliminary data.</text>
</comment>
<feature type="region of interest" description="Disordered" evidence="1">
    <location>
        <begin position="33"/>
        <end position="58"/>
    </location>
</feature>
<sequence>MYPLNHIERTLSMHKWIPATALAALFVATAGCNSDSDNDDQPDNTPPPVTEAPPAEPATPASLALSLVGRYSSGVFDQSAAEIPAFDPVNSQIFIVNAQKGAVDVLDARDLANPALIRTLTVEDIAAGAVVNSVAYHDGMIAVAVEADTKTDNGFVALYDTTSFTLLDQVAVGAQPDMLTFTPDGKFVLVANEGEPSDDYSIDPEGSVSIVPVQNRALGSVITADFTAFNDQRQALTAAGVRIYGPGATVAQDIEPEYITVSPDSTTAWVALQENNALAQLDIVAGQITGVTPLGTKDHGDAANGIDASDEDGGIDIRSRPGVVGSYHPDSIAGYSVGGATYIVTANEGDARAWGEDNPLYWAGDASQGFVEEFRVKHLVHVDGFARRAGDDLPPQLNALAAGALLNPQVFGYCEAVDGDPGACRDDGELGRLNISWVDGYRRDTNGEPVMFDASGTENPAGDRIMYDSLSSYGARSFSIWDANGDLVWDSADHFERYLASADCKVGSQRDIPCNAYFNSGHDEGDALDSRSDAKGPEPEGITIGVLGEKTFAFIGLERMGSIMVYDISNPQAPSFVDYFNTREEWISDPSANLSAAGDLGPEGLVFVPSDQSPSGEPLLIVGNEVSGTTAIYQINSLANPAE</sequence>
<reference evidence="4" key="1">
    <citation type="journal article" date="2020" name="mSystems">
        <title>Genome- and Community-Level Interaction Insights into Carbon Utilization and Element Cycling Functions of Hydrothermarchaeota in Hydrothermal Sediment.</title>
        <authorList>
            <person name="Zhou Z."/>
            <person name="Liu Y."/>
            <person name="Xu W."/>
            <person name="Pan J."/>
            <person name="Luo Z.H."/>
            <person name="Li M."/>
        </authorList>
    </citation>
    <scope>NUCLEOTIDE SEQUENCE [LARGE SCALE GENOMIC DNA]</scope>
    <source>
        <strain evidence="4">HyVt-324</strain>
    </source>
</reference>
<feature type="compositionally biased region" description="Pro residues" evidence="1">
    <location>
        <begin position="44"/>
        <end position="57"/>
    </location>
</feature>
<evidence type="ECO:0000259" key="3">
    <source>
        <dbReference type="Pfam" id="PF22494"/>
    </source>
</evidence>
<dbReference type="InterPro" id="IPR015943">
    <property type="entry name" value="WD40/YVTN_repeat-like_dom_sf"/>
</dbReference>
<keyword evidence="2" id="KW-0732">Signal</keyword>
<dbReference type="InterPro" id="IPR055188">
    <property type="entry name" value="Choice_anch_I"/>
</dbReference>
<evidence type="ECO:0000256" key="2">
    <source>
        <dbReference type="SAM" id="SignalP"/>
    </source>
</evidence>
<dbReference type="InterPro" id="IPR052956">
    <property type="entry name" value="Mesenchyme-surface_protein"/>
</dbReference>
<evidence type="ECO:0000256" key="1">
    <source>
        <dbReference type="SAM" id="MobiDB-lite"/>
    </source>
</evidence>
<organism evidence="4">
    <name type="scientific">Halopseudomonas xinjiangensis</name>
    <dbReference type="NCBI Taxonomy" id="487184"/>
    <lineage>
        <taxon>Bacteria</taxon>
        <taxon>Pseudomonadati</taxon>
        <taxon>Pseudomonadota</taxon>
        <taxon>Gammaproteobacteria</taxon>
        <taxon>Pseudomonadales</taxon>
        <taxon>Pseudomonadaceae</taxon>
        <taxon>Halopseudomonas</taxon>
    </lineage>
</organism>
<feature type="domain" description="Choice-of-anchor I" evidence="3">
    <location>
        <begin position="451"/>
        <end position="635"/>
    </location>
</feature>
<evidence type="ECO:0000313" key="4">
    <source>
        <dbReference type="EMBL" id="HDZ57396.1"/>
    </source>
</evidence>
<dbReference type="EMBL" id="DRFO01000030">
    <property type="protein sequence ID" value="HDZ57396.1"/>
    <property type="molecule type" value="Genomic_DNA"/>
</dbReference>
<protein>
    <submittedName>
        <fullName evidence="4">Alkaline phosphatase</fullName>
    </submittedName>
</protein>
<dbReference type="NCBIfam" id="NF038117">
    <property type="entry name" value="choice_anch_I"/>
    <property type="match status" value="1"/>
</dbReference>
<feature type="signal peptide" evidence="2">
    <location>
        <begin position="1"/>
        <end position="30"/>
    </location>
</feature>
<dbReference type="PANTHER" id="PTHR46928">
    <property type="entry name" value="MESENCHYME-SPECIFIC CELL SURFACE GLYCOPROTEIN"/>
    <property type="match status" value="1"/>
</dbReference>
<feature type="domain" description="Choice-of-anchor I" evidence="3">
    <location>
        <begin position="78"/>
        <end position="354"/>
    </location>
</feature>
<dbReference type="AlphaFoldDB" id="A0A7V1BQ61"/>
<dbReference type="SUPFAM" id="SSF51004">
    <property type="entry name" value="C-terminal (heme d1) domain of cytochrome cd1-nitrite reductase"/>
    <property type="match status" value="1"/>
</dbReference>
<feature type="chain" id="PRO_5031143372" evidence="2">
    <location>
        <begin position="31"/>
        <end position="643"/>
    </location>
</feature>
<accession>A0A7V1BQ61</accession>